<name>A0A183L5G6_9TREM</name>
<proteinExistence type="predicted"/>
<evidence type="ECO:0000313" key="3">
    <source>
        <dbReference type="Proteomes" id="UP000279833"/>
    </source>
</evidence>
<dbReference type="EMBL" id="UZAK01049917">
    <property type="protein sequence ID" value="VDP79429.1"/>
    <property type="molecule type" value="Genomic_DNA"/>
</dbReference>
<evidence type="ECO:0000256" key="1">
    <source>
        <dbReference type="SAM" id="Coils"/>
    </source>
</evidence>
<reference evidence="4" key="1">
    <citation type="submission" date="2016-06" db="UniProtKB">
        <authorList>
            <consortium name="WormBaseParasite"/>
        </authorList>
    </citation>
    <scope>IDENTIFICATION</scope>
</reference>
<accession>A0A183L5G6</accession>
<organism evidence="4">
    <name type="scientific">Schistosoma curassoni</name>
    <dbReference type="NCBI Taxonomy" id="6186"/>
    <lineage>
        <taxon>Eukaryota</taxon>
        <taxon>Metazoa</taxon>
        <taxon>Spiralia</taxon>
        <taxon>Lophotrochozoa</taxon>
        <taxon>Platyhelminthes</taxon>
        <taxon>Trematoda</taxon>
        <taxon>Digenea</taxon>
        <taxon>Strigeidida</taxon>
        <taxon>Schistosomatoidea</taxon>
        <taxon>Schistosomatidae</taxon>
        <taxon>Schistosoma</taxon>
    </lineage>
</organism>
<evidence type="ECO:0000313" key="4">
    <source>
        <dbReference type="WBParaSite" id="SCUD_0002258401-mRNA-1"/>
    </source>
</evidence>
<dbReference type="Proteomes" id="UP000279833">
    <property type="component" value="Unassembled WGS sequence"/>
</dbReference>
<reference evidence="2 3" key="2">
    <citation type="submission" date="2018-11" db="EMBL/GenBank/DDBJ databases">
        <authorList>
            <consortium name="Pathogen Informatics"/>
        </authorList>
    </citation>
    <scope>NUCLEOTIDE SEQUENCE [LARGE SCALE GENOMIC DNA]</scope>
    <source>
        <strain evidence="2">Dakar</strain>
        <strain evidence="3">Dakar, Senegal</strain>
    </source>
</reference>
<dbReference type="WBParaSite" id="SCUD_0002258401-mRNA-1">
    <property type="protein sequence ID" value="SCUD_0002258401-mRNA-1"/>
    <property type="gene ID" value="SCUD_0002258401"/>
</dbReference>
<feature type="coiled-coil region" evidence="1">
    <location>
        <begin position="15"/>
        <end position="77"/>
    </location>
</feature>
<keyword evidence="1" id="KW-0175">Coiled coil</keyword>
<dbReference type="STRING" id="6186.A0A183L5G6"/>
<keyword evidence="3" id="KW-1185">Reference proteome</keyword>
<dbReference type="AlphaFoldDB" id="A0A183L5G6"/>
<gene>
    <name evidence="2" type="ORF">SCUD_LOCUS22582</name>
</gene>
<protein>
    <submittedName>
        <fullName evidence="4">Coiled-coil domain-containing protein 172</fullName>
    </submittedName>
</protein>
<evidence type="ECO:0000313" key="2">
    <source>
        <dbReference type="EMBL" id="VDP79429.1"/>
    </source>
</evidence>
<sequence length="88" mass="10337">FQRFQSQLLDLREAQITANDAKLRAEKRIKQLEEELIYTQSALTNAQTTFSDHNSLFEELKQENKLLRDKLFNTESSFQLQSSTLRAE</sequence>